<dbReference type="AlphaFoldDB" id="A0A448XRG8"/>
<evidence type="ECO:0000313" key="1">
    <source>
        <dbReference type="EMBL" id="VEL43023.1"/>
    </source>
</evidence>
<accession>A0A448XRG8</accession>
<gene>
    <name evidence="1" type="ORF">PXEA_LOCUS36463</name>
</gene>
<sequence>MFVFGLLASTIPPDDHLSRLRLGNYSPDPVQRPTNWWSMTNGNAQLCTTVQLHTLTPNHTGTQTCIQTVKWTGDLWKLSDITYDAIVFCSMYLSGLSPLLQTSLARNLTLPLLFPFYVPLWLFTPTPRNYFTIPLVHSSTRLTIQPSRVTRRSGSRTQISRFASKTTM</sequence>
<dbReference type="Proteomes" id="UP000784294">
    <property type="component" value="Unassembled WGS sequence"/>
</dbReference>
<name>A0A448XRG8_9PLAT</name>
<dbReference type="EMBL" id="CAAALY010278243">
    <property type="protein sequence ID" value="VEL43023.1"/>
    <property type="molecule type" value="Genomic_DNA"/>
</dbReference>
<evidence type="ECO:0000313" key="2">
    <source>
        <dbReference type="Proteomes" id="UP000784294"/>
    </source>
</evidence>
<comment type="caution">
    <text evidence="1">The sequence shown here is derived from an EMBL/GenBank/DDBJ whole genome shotgun (WGS) entry which is preliminary data.</text>
</comment>
<protein>
    <submittedName>
        <fullName evidence="1">Uncharacterized protein</fullName>
    </submittedName>
</protein>
<reference evidence="1" key="1">
    <citation type="submission" date="2018-11" db="EMBL/GenBank/DDBJ databases">
        <authorList>
            <consortium name="Pathogen Informatics"/>
        </authorList>
    </citation>
    <scope>NUCLEOTIDE SEQUENCE</scope>
</reference>
<organism evidence="1 2">
    <name type="scientific">Protopolystoma xenopodis</name>
    <dbReference type="NCBI Taxonomy" id="117903"/>
    <lineage>
        <taxon>Eukaryota</taxon>
        <taxon>Metazoa</taxon>
        <taxon>Spiralia</taxon>
        <taxon>Lophotrochozoa</taxon>
        <taxon>Platyhelminthes</taxon>
        <taxon>Monogenea</taxon>
        <taxon>Polyopisthocotylea</taxon>
        <taxon>Polystomatidea</taxon>
        <taxon>Polystomatidae</taxon>
        <taxon>Protopolystoma</taxon>
    </lineage>
</organism>
<proteinExistence type="predicted"/>
<keyword evidence="2" id="KW-1185">Reference proteome</keyword>